<evidence type="ECO:0000313" key="7">
    <source>
        <dbReference type="Proteomes" id="UP000276526"/>
    </source>
</evidence>
<dbReference type="PANTHER" id="PTHR42832:SF3">
    <property type="entry name" value="L-GLUTAMINE--4-(METHYLSULFANYL)-2-OXOBUTANOATE AMINOTRANSFERASE"/>
    <property type="match status" value="1"/>
</dbReference>
<accession>A0A3R8QHH0</accession>
<dbReference type="NCBIfam" id="TIGR03539">
    <property type="entry name" value="DapC_actino"/>
    <property type="match status" value="1"/>
</dbReference>
<organism evidence="6 7">
    <name type="scientific">Corynebacterium bovis</name>
    <dbReference type="NCBI Taxonomy" id="36808"/>
    <lineage>
        <taxon>Bacteria</taxon>
        <taxon>Bacillati</taxon>
        <taxon>Actinomycetota</taxon>
        <taxon>Actinomycetes</taxon>
        <taxon>Mycobacteriales</taxon>
        <taxon>Corynebacteriaceae</taxon>
        <taxon>Corynebacterium</taxon>
    </lineage>
</organism>
<dbReference type="GO" id="GO:0008483">
    <property type="term" value="F:transaminase activity"/>
    <property type="evidence" value="ECO:0007669"/>
    <property type="project" value="UniProtKB-KW"/>
</dbReference>
<reference evidence="6 7" key="1">
    <citation type="submission" date="2018-01" db="EMBL/GenBank/DDBJ databases">
        <title>Twenty Corynebacterium bovis Genomes.</title>
        <authorList>
            <person name="Gulvik C.A."/>
        </authorList>
    </citation>
    <scope>NUCLEOTIDE SEQUENCE [LARGE SCALE GENOMIC DNA]</scope>
    <source>
        <strain evidence="6 7">F6900</strain>
    </source>
</reference>
<keyword evidence="2" id="KW-0032">Aminotransferase</keyword>
<dbReference type="PANTHER" id="PTHR42832">
    <property type="entry name" value="AMINO ACID AMINOTRANSFERASE"/>
    <property type="match status" value="1"/>
</dbReference>
<dbReference type="Pfam" id="PF00155">
    <property type="entry name" value="Aminotran_1_2"/>
    <property type="match status" value="1"/>
</dbReference>
<proteinExistence type="predicted"/>
<dbReference type="InterPro" id="IPR050881">
    <property type="entry name" value="LL-DAP_aminotransferase"/>
</dbReference>
<name>A0A3R8QHH0_9CORY</name>
<dbReference type="InterPro" id="IPR015424">
    <property type="entry name" value="PyrdxlP-dep_Trfase"/>
</dbReference>
<evidence type="ECO:0000256" key="2">
    <source>
        <dbReference type="ARBA" id="ARBA00022576"/>
    </source>
</evidence>
<evidence type="ECO:0000259" key="5">
    <source>
        <dbReference type="Pfam" id="PF00155"/>
    </source>
</evidence>
<dbReference type="InterPro" id="IPR019880">
    <property type="entry name" value="OxyQ"/>
</dbReference>
<dbReference type="InterPro" id="IPR004839">
    <property type="entry name" value="Aminotransferase_I/II_large"/>
</dbReference>
<sequence>MPNTSRPARRPAGSLLPDFPWDALEPARRTARSHPGGMIDLSVGTPVDPVAPAIQLALAEAGSAPGYPQTKGTPELRAAIVGAMERRFGVTGLDPETGVLPVIGTKEAIAWLPTLLGTGEGHDVVIPELAYPTYEVAARLAGAGVVRSDAPWDLDRVPSLVFINSPANPHGAVLGVGELRRVVGWAREHDVIVVSDECYLGLGWEEAVDGSTATTAPVSVLDPRVCDGDHRQLLAVHSLSKTSNLASYRAGFLAGDTGLIAELLSVRRHAGLMVPGPIQAAMTTALSTDDQEILQKELYRSRRRVLADALHAAGFTVDRSEAGLYLWVTEGAPCRETVDRFAAWGILVAPGEFYGPAGARHVRIGLTGTNEAVHLAAERLAAVARAADGN</sequence>
<gene>
    <name evidence="6" type="primary">dapC</name>
    <name evidence="6" type="ORF">CXF48_03295</name>
</gene>
<evidence type="ECO:0000256" key="1">
    <source>
        <dbReference type="ARBA" id="ARBA00001933"/>
    </source>
</evidence>
<protein>
    <submittedName>
        <fullName evidence="6">Succinyldiaminopimelate transaminase</fullName>
    </submittedName>
</protein>
<dbReference type="Gene3D" id="3.40.640.10">
    <property type="entry name" value="Type I PLP-dependent aspartate aminotransferase-like (Major domain)"/>
    <property type="match status" value="1"/>
</dbReference>
<comment type="caution">
    <text evidence="6">The sequence shown here is derived from an EMBL/GenBank/DDBJ whole genome shotgun (WGS) entry which is preliminary data.</text>
</comment>
<dbReference type="InterPro" id="IPR015421">
    <property type="entry name" value="PyrdxlP-dep_Trfase_major"/>
</dbReference>
<comment type="cofactor">
    <cofactor evidence="1">
        <name>pyridoxal 5'-phosphate</name>
        <dbReference type="ChEBI" id="CHEBI:597326"/>
    </cofactor>
</comment>
<evidence type="ECO:0000256" key="3">
    <source>
        <dbReference type="ARBA" id="ARBA00022679"/>
    </source>
</evidence>
<dbReference type="SUPFAM" id="SSF53383">
    <property type="entry name" value="PLP-dependent transferases"/>
    <property type="match status" value="1"/>
</dbReference>
<keyword evidence="3" id="KW-0808">Transferase</keyword>
<dbReference type="EMBL" id="PQNK01000004">
    <property type="protein sequence ID" value="RRO87214.1"/>
    <property type="molecule type" value="Genomic_DNA"/>
</dbReference>
<dbReference type="CDD" id="cd00609">
    <property type="entry name" value="AAT_like"/>
    <property type="match status" value="1"/>
</dbReference>
<feature type="domain" description="Aminotransferase class I/classII large" evidence="5">
    <location>
        <begin position="38"/>
        <end position="380"/>
    </location>
</feature>
<dbReference type="RefSeq" id="WP_125207019.1">
    <property type="nucleotide sequence ID" value="NZ_JAUKFU010000069.1"/>
</dbReference>
<dbReference type="InterPro" id="IPR015422">
    <property type="entry name" value="PyrdxlP-dep_Trfase_small"/>
</dbReference>
<dbReference type="Gene3D" id="3.90.1150.10">
    <property type="entry name" value="Aspartate Aminotransferase, domain 1"/>
    <property type="match status" value="1"/>
</dbReference>
<dbReference type="AlphaFoldDB" id="A0A3R8QHH0"/>
<evidence type="ECO:0000256" key="4">
    <source>
        <dbReference type="SAM" id="MobiDB-lite"/>
    </source>
</evidence>
<dbReference type="GO" id="GO:0030170">
    <property type="term" value="F:pyridoxal phosphate binding"/>
    <property type="evidence" value="ECO:0007669"/>
    <property type="project" value="InterPro"/>
</dbReference>
<dbReference type="Proteomes" id="UP000276526">
    <property type="component" value="Unassembled WGS sequence"/>
</dbReference>
<evidence type="ECO:0000313" key="6">
    <source>
        <dbReference type="EMBL" id="RRO87214.1"/>
    </source>
</evidence>
<feature type="region of interest" description="Disordered" evidence="4">
    <location>
        <begin position="1"/>
        <end position="21"/>
    </location>
</feature>